<dbReference type="Proteomes" id="UP000321389">
    <property type="component" value="Chromosome"/>
</dbReference>
<evidence type="ECO:0000313" key="2">
    <source>
        <dbReference type="Proteomes" id="UP000321389"/>
    </source>
</evidence>
<dbReference type="SUPFAM" id="SSF53850">
    <property type="entry name" value="Periplasmic binding protein-like II"/>
    <property type="match status" value="1"/>
</dbReference>
<dbReference type="OrthoDB" id="9786526at2"/>
<protein>
    <recommendedName>
        <fullName evidence="3">LysR substrate-binding domain-containing protein</fullName>
    </recommendedName>
</protein>
<evidence type="ECO:0008006" key="3">
    <source>
        <dbReference type="Google" id="ProtNLM"/>
    </source>
</evidence>
<keyword evidence="2" id="KW-1185">Reference proteome</keyword>
<dbReference type="Gene3D" id="3.40.190.290">
    <property type="match status" value="1"/>
</dbReference>
<dbReference type="AlphaFoldDB" id="A0A5B8KV13"/>
<name>A0A5B8KV13_9HYPH</name>
<dbReference type="EMBL" id="CP042301">
    <property type="protein sequence ID" value="QDY99398.1"/>
    <property type="molecule type" value="Genomic_DNA"/>
</dbReference>
<gene>
    <name evidence="1" type="ORF">FQ775_02855</name>
</gene>
<proteinExistence type="predicted"/>
<dbReference type="RefSeq" id="WP_146298054.1">
    <property type="nucleotide sequence ID" value="NZ_CP042301.2"/>
</dbReference>
<accession>A0A5B8KV13</accession>
<evidence type="ECO:0000313" key="1">
    <source>
        <dbReference type="EMBL" id="QDY99398.1"/>
    </source>
</evidence>
<organism evidence="1 2">
    <name type="scientific">Nitratireductor mangrovi</name>
    <dbReference type="NCBI Taxonomy" id="2599600"/>
    <lineage>
        <taxon>Bacteria</taxon>
        <taxon>Pseudomonadati</taxon>
        <taxon>Pseudomonadota</taxon>
        <taxon>Alphaproteobacteria</taxon>
        <taxon>Hyphomicrobiales</taxon>
        <taxon>Phyllobacteriaceae</taxon>
        <taxon>Nitratireductor</taxon>
    </lineage>
</organism>
<sequence length="53" mass="5818">MHEGELEKGRLVEVLPGWQLPEISLYAVYASKVGLSRLARAFLDEVSAQAAAF</sequence>
<dbReference type="KEGG" id="niy:FQ775_02855"/>
<reference evidence="1" key="1">
    <citation type="submission" date="2020-04" db="EMBL/GenBank/DDBJ databases">
        <title>Nitratireductor sp. nov. isolated from mangrove soil.</title>
        <authorList>
            <person name="Ye Y."/>
        </authorList>
    </citation>
    <scope>NUCLEOTIDE SEQUENCE</scope>
    <source>
        <strain evidence="1">SY7</strain>
    </source>
</reference>